<organism evidence="1 2">
    <name type="scientific">Clostridium felsineum</name>
    <dbReference type="NCBI Taxonomy" id="36839"/>
    <lineage>
        <taxon>Bacteria</taxon>
        <taxon>Bacillati</taxon>
        <taxon>Bacillota</taxon>
        <taxon>Clostridia</taxon>
        <taxon>Eubacteriales</taxon>
        <taxon>Clostridiaceae</taxon>
        <taxon>Clostridium</taxon>
    </lineage>
</organism>
<dbReference type="PANTHER" id="PTHR39650:SF1">
    <property type="entry name" value="CDP-ARCHAEOL SYNTHASE"/>
    <property type="match status" value="1"/>
</dbReference>
<dbReference type="PANTHER" id="PTHR39650">
    <property type="entry name" value="CDP-ARCHAEOL SYNTHASE"/>
    <property type="match status" value="1"/>
</dbReference>
<name>A0A1S8L0R4_9CLOT</name>
<reference evidence="1 2" key="1">
    <citation type="submission" date="2022-04" db="EMBL/GenBank/DDBJ databases">
        <title>Genome sequence of C. roseum typestrain.</title>
        <authorList>
            <person name="Poehlein A."/>
            <person name="Schoch T."/>
            <person name="Duerre P."/>
            <person name="Daniel R."/>
        </authorList>
    </citation>
    <scope>NUCLEOTIDE SEQUENCE [LARGE SCALE GENOMIC DNA]</scope>
    <source>
        <strain evidence="1 2">DSM 7320</strain>
    </source>
</reference>
<proteinExistence type="predicted"/>
<evidence type="ECO:0000313" key="1">
    <source>
        <dbReference type="EMBL" id="URZ10634.1"/>
    </source>
</evidence>
<dbReference type="RefSeq" id="WP_077833926.1">
    <property type="nucleotide sequence ID" value="NZ_CP096983.1"/>
</dbReference>
<dbReference type="InterPro" id="IPR032690">
    <property type="entry name" value="CarS"/>
</dbReference>
<dbReference type="STRING" id="84029.CROST_34730"/>
<protein>
    <submittedName>
        <fullName evidence="1">Uncharacterized protein</fullName>
    </submittedName>
</protein>
<dbReference type="Proteomes" id="UP000190951">
    <property type="component" value="Chromosome"/>
</dbReference>
<evidence type="ECO:0000313" key="2">
    <source>
        <dbReference type="Proteomes" id="UP000190951"/>
    </source>
</evidence>
<accession>A0A1S8L0R4</accession>
<dbReference type="KEGG" id="crw:CROST_013440"/>
<dbReference type="Pfam" id="PF01864">
    <property type="entry name" value="CarS-like"/>
    <property type="match status" value="1"/>
</dbReference>
<dbReference type="AlphaFoldDB" id="A0A1S8L0R4"/>
<dbReference type="EMBL" id="CP096983">
    <property type="protein sequence ID" value="URZ10634.1"/>
    <property type="molecule type" value="Genomic_DNA"/>
</dbReference>
<gene>
    <name evidence="1" type="ORF">CROST_013440</name>
</gene>
<sequence length="195" mass="21971">MKSILEMYITLLPVILAGILNMIFVKFPVFKTLRHPIDNNIILKDGKRLFGNNKTWKGFIGMCFFGAVSSIIWGIICGNYKVLYENNLVYKSHSNTLMFNILLGIFLGLAYALCELPNSFFKRRVGIAPGESINKVNGFIFVIIDQVDSILGCAFVISLFNPMTLGYYLVCVLLGGVTHYVLNVLLYILKLKKNI</sequence>
<keyword evidence="2" id="KW-1185">Reference proteome</keyword>